<feature type="region of interest" description="Disordered" evidence="1">
    <location>
        <begin position="1"/>
        <end position="59"/>
    </location>
</feature>
<feature type="compositionally biased region" description="Basic and acidic residues" evidence="1">
    <location>
        <begin position="1"/>
        <end position="30"/>
    </location>
</feature>
<proteinExistence type="predicted"/>
<dbReference type="EMBL" id="KE346013">
    <property type="protein sequence ID" value="EXC24187.1"/>
    <property type="molecule type" value="Genomic_DNA"/>
</dbReference>
<sequence>MEREGTLVIKSKDTNSSESKEDQNDEEKRNNGNPKGNTKDGDEALCFENGNSRQKGPEKQWKEPLFYKVFKYSSIRFQPMPLLPFLNQTKVSFSAHEDDTMFWPCILVKSAPRLTTLILKVNTHSEGPTDLYIPLTKVVKAPHENLKSLHVEEFSRNLRLRKLIQKLCYNARNLENITLELRQPARVEDFKVYRTMSSIFYSENSNKSCVTESSYLEYQHFMKRNNTVEAASA</sequence>
<reference evidence="3" key="1">
    <citation type="submission" date="2013-01" db="EMBL/GenBank/DDBJ databases">
        <title>Draft Genome Sequence of a Mulberry Tree, Morus notabilis C.K. Schneid.</title>
        <authorList>
            <person name="He N."/>
            <person name="Zhao S."/>
        </authorList>
    </citation>
    <scope>NUCLEOTIDE SEQUENCE</scope>
</reference>
<evidence type="ECO:0000313" key="2">
    <source>
        <dbReference type="EMBL" id="EXC24187.1"/>
    </source>
</evidence>
<accession>W9SB68</accession>
<gene>
    <name evidence="2" type="ORF">L484_015206</name>
</gene>
<dbReference type="AlphaFoldDB" id="W9SB68"/>
<name>W9SB68_9ROSA</name>
<organism evidence="2 3">
    <name type="scientific">Morus notabilis</name>
    <dbReference type="NCBI Taxonomy" id="981085"/>
    <lineage>
        <taxon>Eukaryota</taxon>
        <taxon>Viridiplantae</taxon>
        <taxon>Streptophyta</taxon>
        <taxon>Embryophyta</taxon>
        <taxon>Tracheophyta</taxon>
        <taxon>Spermatophyta</taxon>
        <taxon>Magnoliopsida</taxon>
        <taxon>eudicotyledons</taxon>
        <taxon>Gunneridae</taxon>
        <taxon>Pentapetalae</taxon>
        <taxon>rosids</taxon>
        <taxon>fabids</taxon>
        <taxon>Rosales</taxon>
        <taxon>Moraceae</taxon>
        <taxon>Moreae</taxon>
        <taxon>Morus</taxon>
    </lineage>
</organism>
<evidence type="ECO:0000313" key="3">
    <source>
        <dbReference type="Proteomes" id="UP000030645"/>
    </source>
</evidence>
<evidence type="ECO:0000256" key="1">
    <source>
        <dbReference type="SAM" id="MobiDB-lite"/>
    </source>
</evidence>
<protein>
    <submittedName>
        <fullName evidence="2">Uncharacterized protein</fullName>
    </submittedName>
</protein>
<dbReference type="Proteomes" id="UP000030645">
    <property type="component" value="Unassembled WGS sequence"/>
</dbReference>
<keyword evidence="3" id="KW-1185">Reference proteome</keyword>